<dbReference type="Proteomes" id="UP000708208">
    <property type="component" value="Unassembled WGS sequence"/>
</dbReference>
<keyword evidence="5 6" id="KW-0472">Membrane</keyword>
<feature type="non-terminal residue" evidence="8">
    <location>
        <position position="1"/>
    </location>
</feature>
<dbReference type="InterPro" id="IPR050930">
    <property type="entry name" value="MFS_Vesicular_Transporter"/>
</dbReference>
<dbReference type="PANTHER" id="PTHR23506:SF26">
    <property type="entry name" value="MFS-TYPE TRANSPORTER SLC18B1"/>
    <property type="match status" value="1"/>
</dbReference>
<dbReference type="PROSITE" id="PS50850">
    <property type="entry name" value="MFS"/>
    <property type="match status" value="1"/>
</dbReference>
<comment type="subcellular location">
    <subcellularLocation>
        <location evidence="1">Membrane</location>
        <topology evidence="1">Multi-pass membrane protein</topology>
    </subcellularLocation>
</comment>
<keyword evidence="9" id="KW-1185">Reference proteome</keyword>
<evidence type="ECO:0000259" key="7">
    <source>
        <dbReference type="PROSITE" id="PS50850"/>
    </source>
</evidence>
<evidence type="ECO:0000256" key="2">
    <source>
        <dbReference type="ARBA" id="ARBA00022448"/>
    </source>
</evidence>
<feature type="transmembrane region" description="Helical" evidence="6">
    <location>
        <begin position="148"/>
        <end position="170"/>
    </location>
</feature>
<name>A0A8J2LW69_9HEXA</name>
<dbReference type="Pfam" id="PF07690">
    <property type="entry name" value="MFS_1"/>
    <property type="match status" value="1"/>
</dbReference>
<feature type="transmembrane region" description="Helical" evidence="6">
    <location>
        <begin position="55"/>
        <end position="76"/>
    </location>
</feature>
<keyword evidence="4 6" id="KW-1133">Transmembrane helix</keyword>
<protein>
    <recommendedName>
        <fullName evidence="7">Major facilitator superfamily (MFS) profile domain-containing protein</fullName>
    </recommendedName>
</protein>
<organism evidence="8 9">
    <name type="scientific">Allacma fusca</name>
    <dbReference type="NCBI Taxonomy" id="39272"/>
    <lineage>
        <taxon>Eukaryota</taxon>
        <taxon>Metazoa</taxon>
        <taxon>Ecdysozoa</taxon>
        <taxon>Arthropoda</taxon>
        <taxon>Hexapoda</taxon>
        <taxon>Collembola</taxon>
        <taxon>Symphypleona</taxon>
        <taxon>Sminthuridae</taxon>
        <taxon>Allacma</taxon>
    </lineage>
</organism>
<dbReference type="InterPro" id="IPR011701">
    <property type="entry name" value="MFS"/>
</dbReference>
<evidence type="ECO:0000313" key="9">
    <source>
        <dbReference type="Proteomes" id="UP000708208"/>
    </source>
</evidence>
<evidence type="ECO:0000256" key="3">
    <source>
        <dbReference type="ARBA" id="ARBA00022692"/>
    </source>
</evidence>
<dbReference type="AlphaFoldDB" id="A0A8J2LW69"/>
<comment type="caution">
    <text evidence="8">The sequence shown here is derived from an EMBL/GenBank/DDBJ whole genome shotgun (WGS) entry which is preliminary data.</text>
</comment>
<dbReference type="GO" id="GO:0016020">
    <property type="term" value="C:membrane"/>
    <property type="evidence" value="ECO:0007669"/>
    <property type="project" value="UniProtKB-SubCell"/>
</dbReference>
<evidence type="ECO:0000256" key="1">
    <source>
        <dbReference type="ARBA" id="ARBA00004141"/>
    </source>
</evidence>
<proteinExistence type="predicted"/>
<gene>
    <name evidence="8" type="ORF">AFUS01_LOCUS46845</name>
</gene>
<keyword evidence="3 6" id="KW-0812">Transmembrane</keyword>
<accession>A0A8J2LW69</accession>
<feature type="transmembrane region" description="Helical" evidence="6">
    <location>
        <begin position="21"/>
        <end position="43"/>
    </location>
</feature>
<feature type="domain" description="Major facilitator superfamily (MFS) profile" evidence="7">
    <location>
        <begin position="1"/>
        <end position="213"/>
    </location>
</feature>
<evidence type="ECO:0000256" key="5">
    <source>
        <dbReference type="ARBA" id="ARBA00023136"/>
    </source>
</evidence>
<dbReference type="GO" id="GO:0022857">
    <property type="term" value="F:transmembrane transporter activity"/>
    <property type="evidence" value="ECO:0007669"/>
    <property type="project" value="InterPro"/>
</dbReference>
<evidence type="ECO:0000256" key="4">
    <source>
        <dbReference type="ARBA" id="ARBA00022989"/>
    </source>
</evidence>
<evidence type="ECO:0000313" key="8">
    <source>
        <dbReference type="EMBL" id="CAG7837787.1"/>
    </source>
</evidence>
<dbReference type="EMBL" id="CAJVCH010571539">
    <property type="protein sequence ID" value="CAG7837787.1"/>
    <property type="molecule type" value="Genomic_DNA"/>
</dbReference>
<feature type="transmembrane region" description="Helical" evidence="6">
    <location>
        <begin position="117"/>
        <end position="142"/>
    </location>
</feature>
<dbReference type="InterPro" id="IPR020846">
    <property type="entry name" value="MFS_dom"/>
</dbReference>
<sequence length="213" mass="23118">MVAPPVLISPFFPAEGEKYEVTAILIGIMYSVREAVSVVFGPLIGMAIAAFGPKICFITGVGTNAIFSIFLGLLQYSPSRLWFIVGSFVCLIMTNLGGSVIFTTALTYAVKLFPENLNLTIGTMELYISIAEFVALALGGFLHGLGGFMLPFVVFGVIEILSIFLHMYLLPSDEEPDISTSENPEVDQELPKKRHLAPLKLSSNQTAAMFQIT</sequence>
<dbReference type="PANTHER" id="PTHR23506">
    <property type="entry name" value="GH10249P"/>
    <property type="match status" value="1"/>
</dbReference>
<feature type="transmembrane region" description="Helical" evidence="6">
    <location>
        <begin position="82"/>
        <end position="110"/>
    </location>
</feature>
<evidence type="ECO:0000256" key="6">
    <source>
        <dbReference type="SAM" id="Phobius"/>
    </source>
</evidence>
<keyword evidence="2" id="KW-0813">Transport</keyword>
<reference evidence="8" key="1">
    <citation type="submission" date="2021-06" db="EMBL/GenBank/DDBJ databases">
        <authorList>
            <person name="Hodson N. C."/>
            <person name="Mongue J. A."/>
            <person name="Jaron S. K."/>
        </authorList>
    </citation>
    <scope>NUCLEOTIDE SEQUENCE</scope>
</reference>